<evidence type="ECO:0000256" key="7">
    <source>
        <dbReference type="ARBA" id="ARBA00022786"/>
    </source>
</evidence>
<evidence type="ECO:0000256" key="6">
    <source>
        <dbReference type="ARBA" id="ARBA00022771"/>
    </source>
</evidence>
<dbReference type="PROSITE" id="PS00972">
    <property type="entry name" value="USP_1"/>
    <property type="match status" value="1"/>
</dbReference>
<keyword evidence="9" id="KW-0862">Zinc</keyword>
<keyword evidence="16" id="KW-1185">Reference proteome</keyword>
<evidence type="ECO:0000256" key="9">
    <source>
        <dbReference type="ARBA" id="ARBA00022833"/>
    </source>
</evidence>
<dbReference type="FunFam" id="3.30.40.10:FF:000900">
    <property type="entry name" value="Ubiquitinyl hydrolase 1"/>
    <property type="match status" value="1"/>
</dbReference>
<dbReference type="InterPro" id="IPR050164">
    <property type="entry name" value="Peptidase_C19"/>
</dbReference>
<dbReference type="PhylomeDB" id="A0A068UU28"/>
<keyword evidence="5" id="KW-0479">Metal-binding</keyword>
<gene>
    <name evidence="15" type="ORF">GSCOC_T00033167001</name>
</gene>
<feature type="compositionally biased region" description="Polar residues" evidence="12">
    <location>
        <begin position="439"/>
        <end position="474"/>
    </location>
</feature>
<evidence type="ECO:0000313" key="16">
    <source>
        <dbReference type="Proteomes" id="UP000295252"/>
    </source>
</evidence>
<dbReference type="PROSITE" id="PS50271">
    <property type="entry name" value="ZF_UBP"/>
    <property type="match status" value="1"/>
</dbReference>
<dbReference type="InterPro" id="IPR018200">
    <property type="entry name" value="USP_CS"/>
</dbReference>
<reference evidence="16" key="1">
    <citation type="journal article" date="2014" name="Science">
        <title>The coffee genome provides insight into the convergent evolution of caffeine biosynthesis.</title>
        <authorList>
            <person name="Denoeud F."/>
            <person name="Carretero-Paulet L."/>
            <person name="Dereeper A."/>
            <person name="Droc G."/>
            <person name="Guyot R."/>
            <person name="Pietrella M."/>
            <person name="Zheng C."/>
            <person name="Alberti A."/>
            <person name="Anthony F."/>
            <person name="Aprea G."/>
            <person name="Aury J.M."/>
            <person name="Bento P."/>
            <person name="Bernard M."/>
            <person name="Bocs S."/>
            <person name="Campa C."/>
            <person name="Cenci A."/>
            <person name="Combes M.C."/>
            <person name="Crouzillat D."/>
            <person name="Da Silva C."/>
            <person name="Daddiego L."/>
            <person name="De Bellis F."/>
            <person name="Dussert S."/>
            <person name="Garsmeur O."/>
            <person name="Gayraud T."/>
            <person name="Guignon V."/>
            <person name="Jahn K."/>
            <person name="Jamilloux V."/>
            <person name="Joet T."/>
            <person name="Labadie K."/>
            <person name="Lan T."/>
            <person name="Leclercq J."/>
            <person name="Lepelley M."/>
            <person name="Leroy T."/>
            <person name="Li L.T."/>
            <person name="Librado P."/>
            <person name="Lopez L."/>
            <person name="Munoz A."/>
            <person name="Noel B."/>
            <person name="Pallavicini A."/>
            <person name="Perrotta G."/>
            <person name="Poncet V."/>
            <person name="Pot D."/>
            <person name="Priyono X."/>
            <person name="Rigoreau M."/>
            <person name="Rouard M."/>
            <person name="Rozas J."/>
            <person name="Tranchant-Dubreuil C."/>
            <person name="VanBuren R."/>
            <person name="Zhang Q."/>
            <person name="Andrade A.C."/>
            <person name="Argout X."/>
            <person name="Bertrand B."/>
            <person name="de Kochko A."/>
            <person name="Graziosi G."/>
            <person name="Henry R.J."/>
            <person name="Jayarama X."/>
            <person name="Ming R."/>
            <person name="Nagai C."/>
            <person name="Rounsley S."/>
            <person name="Sankoff D."/>
            <person name="Giuliano G."/>
            <person name="Albert V.A."/>
            <person name="Wincker P."/>
            <person name="Lashermes P."/>
        </authorList>
    </citation>
    <scope>NUCLEOTIDE SEQUENCE [LARGE SCALE GENOMIC DNA]</scope>
    <source>
        <strain evidence="16">cv. DH200-94</strain>
    </source>
</reference>
<dbReference type="SMART" id="SM00290">
    <property type="entry name" value="ZnF_UBP"/>
    <property type="match status" value="1"/>
</dbReference>
<proteinExistence type="inferred from homology"/>
<dbReference type="EMBL" id="HG739136">
    <property type="protein sequence ID" value="CDP11123.1"/>
    <property type="molecule type" value="Genomic_DNA"/>
</dbReference>
<dbReference type="InParanoid" id="A0A068UU28"/>
<evidence type="ECO:0000256" key="12">
    <source>
        <dbReference type="SAM" id="MobiDB-lite"/>
    </source>
</evidence>
<feature type="region of interest" description="Disordered" evidence="12">
    <location>
        <begin position="400"/>
        <end position="474"/>
    </location>
</feature>
<feature type="compositionally biased region" description="Basic residues" evidence="12">
    <location>
        <begin position="103"/>
        <end position="114"/>
    </location>
</feature>
<dbReference type="AlphaFoldDB" id="A0A068UU28"/>
<dbReference type="FunCoup" id="A0A068UU28">
    <property type="interactions" value="2376"/>
</dbReference>
<evidence type="ECO:0000256" key="1">
    <source>
        <dbReference type="ARBA" id="ARBA00000707"/>
    </source>
</evidence>
<dbReference type="Proteomes" id="UP000295252">
    <property type="component" value="Chromosome V"/>
</dbReference>
<comment type="similarity">
    <text evidence="2">Belongs to the peptidase C19 family.</text>
</comment>
<comment type="catalytic activity">
    <reaction evidence="1">
        <text>Thiol-dependent hydrolysis of ester, thioester, amide, peptide and isopeptide bonds formed by the C-terminal Gly of ubiquitin (a 76-residue protein attached to proteins as an intracellular targeting signal).</text>
        <dbReference type="EC" id="3.4.19.12"/>
    </reaction>
</comment>
<feature type="compositionally biased region" description="Polar residues" evidence="12">
    <location>
        <begin position="35"/>
        <end position="47"/>
    </location>
</feature>
<dbReference type="InterPro" id="IPR001607">
    <property type="entry name" value="Znf_UBP"/>
</dbReference>
<dbReference type="PROSITE" id="PS00973">
    <property type="entry name" value="USP_2"/>
    <property type="match status" value="1"/>
</dbReference>
<evidence type="ECO:0000256" key="4">
    <source>
        <dbReference type="ARBA" id="ARBA00022670"/>
    </source>
</evidence>
<dbReference type="GO" id="GO:0005634">
    <property type="term" value="C:nucleus"/>
    <property type="evidence" value="ECO:0007669"/>
    <property type="project" value="TreeGrafter"/>
</dbReference>
<name>A0A068UU28_COFCA</name>
<dbReference type="SUPFAM" id="SSF54001">
    <property type="entry name" value="Cysteine proteinases"/>
    <property type="match status" value="1"/>
</dbReference>
<dbReference type="InterPro" id="IPR013083">
    <property type="entry name" value="Znf_RING/FYVE/PHD"/>
</dbReference>
<feature type="compositionally biased region" description="Basic and acidic residues" evidence="12">
    <location>
        <begin position="89"/>
        <end position="102"/>
    </location>
</feature>
<dbReference type="Pfam" id="PF02148">
    <property type="entry name" value="zf-UBP"/>
    <property type="match status" value="1"/>
</dbReference>
<dbReference type="GO" id="GO:0004843">
    <property type="term" value="F:cysteine-type deubiquitinase activity"/>
    <property type="evidence" value="ECO:0007669"/>
    <property type="project" value="UniProtKB-EC"/>
</dbReference>
<accession>A0A068UU28</accession>
<organism evidence="15 16">
    <name type="scientific">Coffea canephora</name>
    <name type="common">Robusta coffee</name>
    <dbReference type="NCBI Taxonomy" id="49390"/>
    <lineage>
        <taxon>Eukaryota</taxon>
        <taxon>Viridiplantae</taxon>
        <taxon>Streptophyta</taxon>
        <taxon>Embryophyta</taxon>
        <taxon>Tracheophyta</taxon>
        <taxon>Spermatophyta</taxon>
        <taxon>Magnoliopsida</taxon>
        <taxon>eudicotyledons</taxon>
        <taxon>Gunneridae</taxon>
        <taxon>Pentapetalae</taxon>
        <taxon>asterids</taxon>
        <taxon>lamiids</taxon>
        <taxon>Gentianales</taxon>
        <taxon>Rubiaceae</taxon>
        <taxon>Ixoroideae</taxon>
        <taxon>Gardenieae complex</taxon>
        <taxon>Bertiereae - Coffeeae clade</taxon>
        <taxon>Coffeeae</taxon>
        <taxon>Coffea</taxon>
    </lineage>
</organism>
<dbReference type="InterPro" id="IPR028889">
    <property type="entry name" value="USP"/>
</dbReference>
<dbReference type="SUPFAM" id="SSF57850">
    <property type="entry name" value="RING/U-box"/>
    <property type="match status" value="1"/>
</dbReference>
<evidence type="ECO:0000259" key="13">
    <source>
        <dbReference type="PROSITE" id="PS50235"/>
    </source>
</evidence>
<evidence type="ECO:0000256" key="8">
    <source>
        <dbReference type="ARBA" id="ARBA00022801"/>
    </source>
</evidence>
<evidence type="ECO:0000256" key="11">
    <source>
        <dbReference type="PROSITE-ProRule" id="PRU00502"/>
    </source>
</evidence>
<dbReference type="STRING" id="49390.A0A068UU28"/>
<evidence type="ECO:0000256" key="5">
    <source>
        <dbReference type="ARBA" id="ARBA00022723"/>
    </source>
</evidence>
<dbReference type="Pfam" id="PF00443">
    <property type="entry name" value="UCH"/>
    <property type="match status" value="1"/>
</dbReference>
<dbReference type="Gene3D" id="3.30.40.10">
    <property type="entry name" value="Zinc/RING finger domain, C3HC4 (zinc finger)"/>
    <property type="match status" value="1"/>
</dbReference>
<dbReference type="InterPro" id="IPR038765">
    <property type="entry name" value="Papain-like_cys_pep_sf"/>
</dbReference>
<feature type="compositionally biased region" description="Basic residues" evidence="12">
    <location>
        <begin position="415"/>
        <end position="432"/>
    </location>
</feature>
<keyword evidence="8" id="KW-0378">Hydrolase</keyword>
<evidence type="ECO:0000313" key="15">
    <source>
        <dbReference type="EMBL" id="CDP11123.1"/>
    </source>
</evidence>
<dbReference type="GO" id="GO:0016579">
    <property type="term" value="P:protein deubiquitination"/>
    <property type="evidence" value="ECO:0007669"/>
    <property type="project" value="InterPro"/>
</dbReference>
<protein>
    <recommendedName>
        <fullName evidence="3">ubiquitinyl hydrolase 1</fullName>
        <ecNumber evidence="3">3.4.19.12</ecNumber>
    </recommendedName>
</protein>
<dbReference type="Gene3D" id="3.90.70.10">
    <property type="entry name" value="Cysteine proteinases"/>
    <property type="match status" value="2"/>
</dbReference>
<keyword evidence="4" id="KW-0645">Protease</keyword>
<dbReference type="OMA" id="AVGQWVY"/>
<evidence type="ECO:0000256" key="3">
    <source>
        <dbReference type="ARBA" id="ARBA00012759"/>
    </source>
</evidence>
<keyword evidence="6 11" id="KW-0863">Zinc-finger</keyword>
<evidence type="ECO:0000256" key="2">
    <source>
        <dbReference type="ARBA" id="ARBA00009085"/>
    </source>
</evidence>
<dbReference type="Gramene" id="CDP11123">
    <property type="protein sequence ID" value="CDP11123"/>
    <property type="gene ID" value="GSCOC_T00033167001"/>
</dbReference>
<dbReference type="InterPro" id="IPR001394">
    <property type="entry name" value="Peptidase_C19_UCH"/>
</dbReference>
<dbReference type="PANTHER" id="PTHR24006:SF781">
    <property type="entry name" value="LD34905P"/>
    <property type="match status" value="1"/>
</dbReference>
<sequence>MLEFIAGLVWHEIMGKKAKKKPRSGQKDKRVSAASAKTNSQQQNTIANADKATDDGTTVVLKDKRVCSHLDKGVNLEKLSAKFGSSESFKCEDCRDGGDGRRGGKGKGKQGKKKGGAESRTESKAIWVCLECGHFSCGGVGLPTTPQTHAIRHAKQNHHSLVIQLENPQLRWCFCCNILIVAEKSEDGVEEKDVLHEVVQMMKIRRSDGAALDSEDVWFGSGSVTSTITSEKSAVVGSGGRDSYVVRGLINLGNTCFFNSVIQNLLALDRVRGHFCKLDGCFGPLTAAFKKLVSETNPESGLRNVINPRSFFGCVCAKAPQFRGYQQQDSHELLRCLLDALSTEELSAKKQNKSSQEDGNSDPTFVDAIFGGQLSSTVTCLECGYSSLVYEPYLDLSLPVPTKKPPSKKVQQVNRAKKPKPPPRRNARIRPKMVRDTNDLPSTSTSAAYVDGKSSSTPQSSVHIPEQNVVSSGGSATDVSVMADTKSITADCLSSDQRAQSNKAVESIVEKPIPADDFTWLDFLEADTVSNNDNMTSQMDDLSINHGSADENTVQNEVLQNSLDSCGDNISTFTDTACCSHDEMQLVHHGKEKLLSAQDMASQFDEKVVLDSSGCADTMHSEAYWENSSELSSLTCFRDLNLGVDSLGKFSEEETPLLVQESEVLLLPYKEDTCDIVKTDGDFFSSAIGCEQDSMEFDGFGDLFNEPEATGPSMNPSSMYNASETNEVLHAGFGGNSSESDPDEVDNTDAPVSVQSCLSYFTKPELLSKNEHAWQCENCAKVLQEQKIRSRKKLLNPWSKEMTELGKATRASGLSHLQDSSPFSSEVRHLCNGYLKNETVDPSDDSFLSHSTKTDVKQNVMPKNGENAEVNSVDSSMEGEKCDVVLANVCLPGTSDGDMTFCKLDDNCKRHDGSHVRCTDGKVQKDEFCTGTGKCETEETKDDEKNAEKVERDATKRILINSAPPILTIHLKRFSQDARGRLSKLNGYVQFDRTIDLKSYMDPRCMERDRYKYNLVGLVEHMGSMRGGHYVAYVRGGMKNTESQNGDYVWYHASDAYVREASLEEVLHSEAYILFYERV</sequence>
<comment type="function">
    <text evidence="10">Recognizes and hydrolyzes the peptide bond at the C-terminal Gly of ubiquitin. Involved in the processing of poly-ubiquitin precursors as well as that of ubiquitinated proteins. Is involved in resistance to the arginine analog canavanine (CAN).</text>
</comment>
<feature type="region of interest" description="Disordered" evidence="12">
    <location>
        <begin position="88"/>
        <end position="119"/>
    </location>
</feature>
<dbReference type="GO" id="GO:0005829">
    <property type="term" value="C:cytosol"/>
    <property type="evidence" value="ECO:0007669"/>
    <property type="project" value="TreeGrafter"/>
</dbReference>
<dbReference type="GO" id="GO:0008270">
    <property type="term" value="F:zinc ion binding"/>
    <property type="evidence" value="ECO:0007669"/>
    <property type="project" value="UniProtKB-KW"/>
</dbReference>
<feature type="domain" description="UBP-type" evidence="14">
    <location>
        <begin position="65"/>
        <end position="200"/>
    </location>
</feature>
<evidence type="ECO:0000259" key="14">
    <source>
        <dbReference type="PROSITE" id="PS50271"/>
    </source>
</evidence>
<dbReference type="PANTHER" id="PTHR24006">
    <property type="entry name" value="UBIQUITIN CARBOXYL-TERMINAL HYDROLASE"/>
    <property type="match status" value="1"/>
</dbReference>
<feature type="region of interest" description="Disordered" evidence="12">
    <location>
        <begin position="730"/>
        <end position="749"/>
    </location>
</feature>
<dbReference type="GO" id="GO:0006508">
    <property type="term" value="P:proteolysis"/>
    <property type="evidence" value="ECO:0007669"/>
    <property type="project" value="UniProtKB-KW"/>
</dbReference>
<dbReference type="EC" id="3.4.19.12" evidence="3"/>
<dbReference type="PROSITE" id="PS50235">
    <property type="entry name" value="USP_3"/>
    <property type="match status" value="1"/>
</dbReference>
<dbReference type="OrthoDB" id="2020758at2759"/>
<evidence type="ECO:0000256" key="10">
    <source>
        <dbReference type="ARBA" id="ARBA00058678"/>
    </source>
</evidence>
<keyword evidence="7" id="KW-0833">Ubl conjugation pathway</keyword>
<feature type="domain" description="USP" evidence="13">
    <location>
        <begin position="247"/>
        <end position="1079"/>
    </location>
</feature>
<feature type="region of interest" description="Disordered" evidence="12">
    <location>
        <begin position="15"/>
        <end position="54"/>
    </location>
</feature>